<dbReference type="Pfam" id="PF13400">
    <property type="entry name" value="Tad"/>
    <property type="match status" value="1"/>
</dbReference>
<dbReference type="InterPro" id="IPR028087">
    <property type="entry name" value="Tad_N"/>
</dbReference>
<reference evidence="3 4" key="1">
    <citation type="journal article" date="2013" name="ISME J.">
        <title>A metabolic model for members of the genus Tetrasphaera involved in enhanced biological phosphorus removal.</title>
        <authorList>
            <person name="Kristiansen R."/>
            <person name="Nguyen H.T.T."/>
            <person name="Saunders A.M."/>
            <person name="Nielsen J.L."/>
            <person name="Wimmer R."/>
            <person name="Le V.Q."/>
            <person name="McIlroy S.J."/>
            <person name="Petrovski S."/>
            <person name="Seviour R.J."/>
            <person name="Calteau A."/>
            <person name="Nielsen K.L."/>
            <person name="Nielsen P.H."/>
        </authorList>
    </citation>
    <scope>NUCLEOTIDE SEQUENCE [LARGE SCALE GENOMIC DNA]</scope>
    <source>
        <strain evidence="3 4">Lp2</strain>
    </source>
</reference>
<dbReference type="eggNOG" id="ENOG50335SP">
    <property type="taxonomic scope" value="Bacteria"/>
</dbReference>
<dbReference type="Proteomes" id="UP000013167">
    <property type="component" value="Unassembled WGS sequence"/>
</dbReference>
<keyword evidence="1" id="KW-0812">Transmembrane</keyword>
<keyword evidence="1" id="KW-1133">Transmembrane helix</keyword>
<dbReference type="RefSeq" id="WP_010851753.1">
    <property type="nucleotide sequence ID" value="NZ_HF570956.1"/>
</dbReference>
<feature type="transmembrane region" description="Helical" evidence="1">
    <location>
        <begin position="29"/>
        <end position="53"/>
    </location>
</feature>
<accession>N0E1V5</accession>
<evidence type="ECO:0000313" key="3">
    <source>
        <dbReference type="EMBL" id="CCH68899.1"/>
    </source>
</evidence>
<protein>
    <recommendedName>
        <fullName evidence="2">Putative Flp pilus-assembly TadG-like N-terminal domain-containing protein</fullName>
    </recommendedName>
</protein>
<feature type="domain" description="Putative Flp pilus-assembly TadG-like N-terminal" evidence="2">
    <location>
        <begin position="27"/>
        <end position="74"/>
    </location>
</feature>
<keyword evidence="4" id="KW-1185">Reference proteome</keyword>
<evidence type="ECO:0000256" key="1">
    <source>
        <dbReference type="SAM" id="Phobius"/>
    </source>
</evidence>
<gene>
    <name evidence="3" type="ORF">BN10_1230007</name>
</gene>
<dbReference type="HOGENOM" id="CLU_105893_0_0_11"/>
<dbReference type="STRING" id="1193181.BN10_1230007"/>
<dbReference type="AlphaFoldDB" id="N0E1V5"/>
<dbReference type="OrthoDB" id="4869265at2"/>
<sequence>MRGDVRKGPGARALAQRWEGLRGRDEGQIGLLVLGMTIIAILLILTTAAITAVSLARMRLLDAADSAALVAANAFEDATYATTGVGSAVPVSDDSVQRAAADHLATLSPPNGITQWGLSPGTGTPDGQTAVVVLTGHVPIPFASAITTRAALDVTVVSRARAAVR</sequence>
<comment type="caution">
    <text evidence="3">The sequence shown here is derived from an EMBL/GenBank/DDBJ whole genome shotgun (WGS) entry which is preliminary data.</text>
</comment>
<proteinExistence type="predicted"/>
<organism evidence="3 4">
    <name type="scientific">Phycicoccus elongatus Lp2</name>
    <dbReference type="NCBI Taxonomy" id="1193181"/>
    <lineage>
        <taxon>Bacteria</taxon>
        <taxon>Bacillati</taxon>
        <taxon>Actinomycetota</taxon>
        <taxon>Actinomycetes</taxon>
        <taxon>Micrococcales</taxon>
        <taxon>Intrasporangiaceae</taxon>
        <taxon>Phycicoccus</taxon>
    </lineage>
</organism>
<evidence type="ECO:0000259" key="2">
    <source>
        <dbReference type="Pfam" id="PF13400"/>
    </source>
</evidence>
<name>N0E1V5_9MICO</name>
<dbReference type="EMBL" id="CAIZ01000028">
    <property type="protein sequence ID" value="CCH68899.1"/>
    <property type="molecule type" value="Genomic_DNA"/>
</dbReference>
<evidence type="ECO:0000313" key="4">
    <source>
        <dbReference type="Proteomes" id="UP000013167"/>
    </source>
</evidence>
<keyword evidence="1" id="KW-0472">Membrane</keyword>